<dbReference type="Gene3D" id="1.10.3230.30">
    <property type="entry name" value="Phage gp6-like head-tail connector protein"/>
    <property type="match status" value="1"/>
</dbReference>
<name>A0A1M5JI12_9RHOB</name>
<dbReference type="AlphaFoldDB" id="A0A1M5JI12"/>
<dbReference type="NCBIfam" id="TIGR02215">
    <property type="entry name" value="phage_chp_gp8"/>
    <property type="match status" value="1"/>
</dbReference>
<accession>A0A1M5JI12</accession>
<dbReference type="OrthoDB" id="8478788at2"/>
<evidence type="ECO:0000313" key="1">
    <source>
        <dbReference type="EMBL" id="SHG40246.1"/>
    </source>
</evidence>
<keyword evidence="2" id="KW-1185">Reference proteome</keyword>
<sequence length="199" mass="21373">MYLMDETELPLSVLPMAEFRAQLRLGTGFAEDTLQDSVLEGFLRAALAAVEARCGKLLLSRIVTWRLPDWRDGSVQVFPLAPVSAVDAVRLLDAEQEITEVAASAYVLEMDAHAPRLRSTGASLPSPVGGGQIEIVASVGFAATWSGVPADLQQAVLLLAAHFYEYRNETALAGGCMPFGVTSLIARYRPVRIGLEGAQ</sequence>
<dbReference type="InterPro" id="IPR006450">
    <property type="entry name" value="Phage_HK97_gp6-like"/>
</dbReference>
<dbReference type="NCBIfam" id="TIGR01560">
    <property type="entry name" value="put_DNA_pack"/>
    <property type="match status" value="1"/>
</dbReference>
<dbReference type="EMBL" id="FQWM01000001">
    <property type="protein sequence ID" value="SHG40246.1"/>
    <property type="molecule type" value="Genomic_DNA"/>
</dbReference>
<dbReference type="Proteomes" id="UP000184211">
    <property type="component" value="Unassembled WGS sequence"/>
</dbReference>
<protein>
    <recommendedName>
        <fullName evidence="3">Phage gp6-like head-tail connector protein</fullName>
    </recommendedName>
</protein>
<evidence type="ECO:0000313" key="2">
    <source>
        <dbReference type="Proteomes" id="UP000184211"/>
    </source>
</evidence>
<dbReference type="CDD" id="cd08054">
    <property type="entry name" value="gp6"/>
    <property type="match status" value="1"/>
</dbReference>
<dbReference type="STRING" id="870908.SAMN04488044_0670"/>
<evidence type="ECO:0008006" key="3">
    <source>
        <dbReference type="Google" id="ProtNLM"/>
    </source>
</evidence>
<dbReference type="InterPro" id="IPR011738">
    <property type="entry name" value="Phage_CHP"/>
</dbReference>
<reference evidence="2" key="1">
    <citation type="submission" date="2016-11" db="EMBL/GenBank/DDBJ databases">
        <authorList>
            <person name="Varghese N."/>
            <person name="Submissions S."/>
        </authorList>
    </citation>
    <scope>NUCLEOTIDE SEQUENCE [LARGE SCALE GENOMIC DNA]</scope>
    <source>
        <strain evidence="2">DSM 28223</strain>
    </source>
</reference>
<gene>
    <name evidence="1" type="ORF">SAMN04488044_0670</name>
</gene>
<dbReference type="RefSeq" id="WP_072790477.1">
    <property type="nucleotide sequence ID" value="NZ_FQWM01000001.1"/>
</dbReference>
<proteinExistence type="predicted"/>
<organism evidence="1 2">
    <name type="scientific">Cognatishimia maritima</name>
    <dbReference type="NCBI Taxonomy" id="870908"/>
    <lineage>
        <taxon>Bacteria</taxon>
        <taxon>Pseudomonadati</taxon>
        <taxon>Pseudomonadota</taxon>
        <taxon>Alphaproteobacteria</taxon>
        <taxon>Rhodobacterales</taxon>
        <taxon>Paracoccaceae</taxon>
        <taxon>Cognatishimia</taxon>
    </lineage>
</organism>